<evidence type="ECO:0000313" key="2">
    <source>
        <dbReference type="EMBL" id="SVD55210.1"/>
    </source>
</evidence>
<organism evidence="2">
    <name type="scientific">marine metagenome</name>
    <dbReference type="NCBI Taxonomy" id="408172"/>
    <lineage>
        <taxon>unclassified sequences</taxon>
        <taxon>metagenomes</taxon>
        <taxon>ecological metagenomes</taxon>
    </lineage>
</organism>
<sequence>FNILGLGESPMAGVGIPKHSLTLTGLTAVRLNELLGCHVKWKILAESGLTLKNLNKLIREQSDENADLVLVSMGGNDVFQLTPPWVWKNNINTCVKLLFQNDKKPLILFSPVPPVGRFPAIPNPLRFAFGFWEFLLQASLANTINSMDNSYLLDERFPDGTEYYLEDGIHPSPLAYDPWSEKLAIMTVELLNQKKIENR</sequence>
<gene>
    <name evidence="2" type="ORF">METZ01_LOCUS408064</name>
</gene>
<dbReference type="InterPro" id="IPR013830">
    <property type="entry name" value="SGNH_hydro"/>
</dbReference>
<dbReference type="SUPFAM" id="SSF52266">
    <property type="entry name" value="SGNH hydrolase"/>
    <property type="match status" value="1"/>
</dbReference>
<protein>
    <recommendedName>
        <fullName evidence="1">SGNH hydrolase-type esterase domain-containing protein</fullName>
    </recommendedName>
</protein>
<feature type="non-terminal residue" evidence="2">
    <location>
        <position position="1"/>
    </location>
</feature>
<feature type="domain" description="SGNH hydrolase-type esterase" evidence="1">
    <location>
        <begin position="6"/>
        <end position="176"/>
    </location>
</feature>
<dbReference type="CDD" id="cd01836">
    <property type="entry name" value="FeeA_FeeB_like"/>
    <property type="match status" value="1"/>
</dbReference>
<evidence type="ECO:0000259" key="1">
    <source>
        <dbReference type="Pfam" id="PF13472"/>
    </source>
</evidence>
<dbReference type="InterPro" id="IPR036514">
    <property type="entry name" value="SGNH_hydro_sf"/>
</dbReference>
<dbReference type="Pfam" id="PF13472">
    <property type="entry name" value="Lipase_GDSL_2"/>
    <property type="match status" value="1"/>
</dbReference>
<reference evidence="2" key="1">
    <citation type="submission" date="2018-05" db="EMBL/GenBank/DDBJ databases">
        <authorList>
            <person name="Lanie J.A."/>
            <person name="Ng W.-L."/>
            <person name="Kazmierczak K.M."/>
            <person name="Andrzejewski T.M."/>
            <person name="Davidsen T.M."/>
            <person name="Wayne K.J."/>
            <person name="Tettelin H."/>
            <person name="Glass J.I."/>
            <person name="Rusch D."/>
            <person name="Podicherti R."/>
            <person name="Tsui H.-C.T."/>
            <person name="Winkler M.E."/>
        </authorList>
    </citation>
    <scope>NUCLEOTIDE SEQUENCE</scope>
</reference>
<name>A0A382W9N1_9ZZZZ</name>
<dbReference type="AlphaFoldDB" id="A0A382W9N1"/>
<proteinExistence type="predicted"/>
<dbReference type="Gene3D" id="3.40.50.1110">
    <property type="entry name" value="SGNH hydrolase"/>
    <property type="match status" value="1"/>
</dbReference>
<accession>A0A382W9N1</accession>
<dbReference type="EMBL" id="UINC01157944">
    <property type="protein sequence ID" value="SVD55210.1"/>
    <property type="molecule type" value="Genomic_DNA"/>
</dbReference>